<dbReference type="Pfam" id="PF07758">
    <property type="entry name" value="DUF1614"/>
    <property type="match status" value="1"/>
</dbReference>
<reference evidence="2 3" key="1">
    <citation type="journal article" date="2016" name="Biochim. Biophys. Acta">
        <title>Characterization of red-shifted phycobilisomes isolated from the chlorophyll f-containing cyanobacterium Halomicronema hongdechloris.</title>
        <authorList>
            <person name="Li Y."/>
            <person name="Lin Y."/>
            <person name="Garvey C.J."/>
            <person name="Birch D."/>
            <person name="Corkery R.W."/>
            <person name="Loughlin P.C."/>
            <person name="Scheer H."/>
            <person name="Willows R.D."/>
            <person name="Chen M."/>
        </authorList>
    </citation>
    <scope>NUCLEOTIDE SEQUENCE [LARGE SCALE GENOMIC DNA]</scope>
    <source>
        <strain evidence="2 3">C2206</strain>
    </source>
</reference>
<evidence type="ECO:0000313" key="2">
    <source>
        <dbReference type="EMBL" id="ASC71344.1"/>
    </source>
</evidence>
<keyword evidence="1" id="KW-1133">Transmembrane helix</keyword>
<dbReference type="Proteomes" id="UP000191901">
    <property type="component" value="Chromosome"/>
</dbReference>
<feature type="transmembrane region" description="Helical" evidence="1">
    <location>
        <begin position="171"/>
        <end position="187"/>
    </location>
</feature>
<keyword evidence="1" id="KW-0812">Transmembrane</keyword>
<keyword evidence="1" id="KW-0472">Membrane</keyword>
<dbReference type="OrthoDB" id="9782559at2"/>
<dbReference type="KEGG" id="hhg:XM38_022960"/>
<dbReference type="AlphaFoldDB" id="A0A1Z3HM17"/>
<dbReference type="STRING" id="1641165.XM38_21800"/>
<name>A0A1Z3HM17_9CYAN</name>
<gene>
    <name evidence="2" type="ORF">XM38_022960</name>
</gene>
<organism evidence="2 3">
    <name type="scientific">Halomicronema hongdechloris C2206</name>
    <dbReference type="NCBI Taxonomy" id="1641165"/>
    <lineage>
        <taxon>Bacteria</taxon>
        <taxon>Bacillati</taxon>
        <taxon>Cyanobacteriota</taxon>
        <taxon>Cyanophyceae</taxon>
        <taxon>Nodosilineales</taxon>
        <taxon>Nodosilineaceae</taxon>
        <taxon>Halomicronema</taxon>
    </lineage>
</organism>
<evidence type="ECO:0000313" key="3">
    <source>
        <dbReference type="Proteomes" id="UP000191901"/>
    </source>
</evidence>
<proteinExistence type="predicted"/>
<dbReference type="RefSeq" id="WP_080812661.1">
    <property type="nucleotide sequence ID" value="NZ_CP021983.2"/>
</dbReference>
<feature type="transmembrane region" description="Helical" evidence="1">
    <location>
        <begin position="44"/>
        <end position="62"/>
    </location>
</feature>
<dbReference type="InterPro" id="IPR011672">
    <property type="entry name" value="DUF1614"/>
</dbReference>
<keyword evidence="3" id="KW-1185">Reference proteome</keyword>
<evidence type="ECO:0008006" key="4">
    <source>
        <dbReference type="Google" id="ProtNLM"/>
    </source>
</evidence>
<feature type="transmembrane region" description="Helical" evidence="1">
    <location>
        <begin position="120"/>
        <end position="140"/>
    </location>
</feature>
<dbReference type="EMBL" id="CP021983">
    <property type="protein sequence ID" value="ASC71344.1"/>
    <property type="molecule type" value="Genomic_DNA"/>
</dbReference>
<sequence>MIYLPVSLFLFVLLILLLPFIWFVFTVDVVQVAAAKLGFSPEIGLLLLLLILLGSTVNIPLYRVETQSDPLDEFMQLFQRQFWGIPLVQMRQVVVVALNLGGGLIPVLLALYQFSQANPLSILLVTAIVTVVSYFAAHVVPGIGIQMNPLLAPLTAAATALVFAAGQAPSVAFAGGVLGTLIGADLLHLKDITAMASGVLSIGGAGVFDGLALCGLFALLLT</sequence>
<protein>
    <recommendedName>
        <fullName evidence="4">DUF1614 domain-containing protein</fullName>
    </recommendedName>
</protein>
<evidence type="ECO:0000256" key="1">
    <source>
        <dbReference type="SAM" id="Phobius"/>
    </source>
</evidence>
<accession>A0A1Z3HM17</accession>
<feature type="transmembrane region" description="Helical" evidence="1">
    <location>
        <begin position="93"/>
        <end position="114"/>
    </location>
</feature>
<feature type="transmembrane region" description="Helical" evidence="1">
    <location>
        <begin position="199"/>
        <end position="221"/>
    </location>
</feature>